<evidence type="ECO:0000313" key="4">
    <source>
        <dbReference type="EnsemblPlants" id="KQJ90631"/>
    </source>
</evidence>
<dbReference type="PANTHER" id="PTHR36313:SF7">
    <property type="entry name" value="OS09G0474600 PROTEIN"/>
    <property type="match status" value="1"/>
</dbReference>
<dbReference type="HOGENOM" id="CLU_1909561_0_0_1"/>
<dbReference type="PANTHER" id="PTHR36313">
    <property type="entry name" value="ROOT MERISTEM GROWTH FACTOR 2"/>
    <property type="match status" value="1"/>
</dbReference>
<reference evidence="3" key="2">
    <citation type="submission" date="2017-06" db="EMBL/GenBank/DDBJ databases">
        <title>WGS assembly of Brachypodium distachyon.</title>
        <authorList>
            <consortium name="The International Brachypodium Initiative"/>
            <person name="Lucas S."/>
            <person name="Harmon-Smith M."/>
            <person name="Lail K."/>
            <person name="Tice H."/>
            <person name="Grimwood J."/>
            <person name="Bruce D."/>
            <person name="Barry K."/>
            <person name="Shu S."/>
            <person name="Lindquist E."/>
            <person name="Wang M."/>
            <person name="Pitluck S."/>
            <person name="Vogel J.P."/>
            <person name="Garvin D.F."/>
            <person name="Mockler T.C."/>
            <person name="Schmutz J."/>
            <person name="Rokhsar D."/>
            <person name="Bevan M.W."/>
        </authorList>
    </citation>
    <scope>NUCLEOTIDE SEQUENCE</scope>
    <source>
        <strain evidence="3">Bd21</strain>
    </source>
</reference>
<dbReference type="Proteomes" id="UP000008810">
    <property type="component" value="Chromosome 4"/>
</dbReference>
<dbReference type="AlphaFoldDB" id="I1IR03"/>
<dbReference type="OMA" id="CHPPRNN"/>
<protein>
    <submittedName>
        <fullName evidence="3 4">Uncharacterized protein</fullName>
    </submittedName>
</protein>
<dbReference type="FunCoup" id="I1IR03">
    <property type="interactions" value="702"/>
</dbReference>
<evidence type="ECO:0000256" key="1">
    <source>
        <dbReference type="SAM" id="MobiDB-lite"/>
    </source>
</evidence>
<dbReference type="eggNOG" id="ENOG502R3JH">
    <property type="taxonomic scope" value="Eukaryota"/>
</dbReference>
<dbReference type="EMBL" id="CM000883">
    <property type="protein sequence ID" value="KQJ90631.1"/>
    <property type="molecule type" value="Genomic_DNA"/>
</dbReference>
<keyword evidence="5" id="KW-1185">Reference proteome</keyword>
<dbReference type="EnsemblPlants" id="KQJ90631">
    <property type="protein sequence ID" value="KQJ90631"/>
    <property type="gene ID" value="BRADI_4g32950v3"/>
</dbReference>
<reference evidence="3 4" key="1">
    <citation type="journal article" date="2010" name="Nature">
        <title>Genome sequencing and analysis of the model grass Brachypodium distachyon.</title>
        <authorList>
            <consortium name="International Brachypodium Initiative"/>
        </authorList>
    </citation>
    <scope>NUCLEOTIDE SEQUENCE [LARGE SCALE GENOMIC DNA]</scope>
    <source>
        <strain evidence="3 4">Bd21</strain>
    </source>
</reference>
<accession>I1IR03</accession>
<gene>
    <name evidence="3" type="ORF">BRADI_4g32950v3</name>
</gene>
<dbReference type="GO" id="GO:0010082">
    <property type="term" value="P:regulation of root meristem growth"/>
    <property type="evidence" value="ECO:0007669"/>
    <property type="project" value="InterPro"/>
</dbReference>
<evidence type="ECO:0000313" key="3">
    <source>
        <dbReference type="EMBL" id="KQJ90631.1"/>
    </source>
</evidence>
<keyword evidence="2" id="KW-0732">Signal</keyword>
<dbReference type="GO" id="GO:0008083">
    <property type="term" value="F:growth factor activity"/>
    <property type="evidence" value="ECO:0007669"/>
    <property type="project" value="InterPro"/>
</dbReference>
<dbReference type="InParanoid" id="I1IR03"/>
<dbReference type="InterPro" id="IPR038804">
    <property type="entry name" value="RGF3"/>
</dbReference>
<evidence type="ECO:0000313" key="5">
    <source>
        <dbReference type="Proteomes" id="UP000008810"/>
    </source>
</evidence>
<dbReference type="Gramene" id="KQJ90631">
    <property type="protein sequence ID" value="KQJ90631"/>
    <property type="gene ID" value="BRADI_4g32950v3"/>
</dbReference>
<proteinExistence type="predicted"/>
<name>I1IR03_BRADI</name>
<reference evidence="4" key="3">
    <citation type="submission" date="2018-08" db="UniProtKB">
        <authorList>
            <consortium name="EnsemblPlants"/>
        </authorList>
    </citation>
    <scope>IDENTIFICATION</scope>
    <source>
        <strain evidence="4">cv. Bd21</strain>
    </source>
</reference>
<feature type="chain" id="PRO_5014095425" evidence="2">
    <location>
        <begin position="24"/>
        <end position="133"/>
    </location>
</feature>
<feature type="signal peptide" evidence="2">
    <location>
        <begin position="1"/>
        <end position="23"/>
    </location>
</feature>
<sequence>MRCAGSVLLLLLLSLSAALTAEANMEGLNGYNAAPSLPGRRLLRERRAMAALAHGGGGPEKKNEVVEERKGEENTVANKAHVHGGEKTVEVTVVGLSGESSGKKNEGSKRKFAGQVPLSSDYRIPKCHPPRNN</sequence>
<organism evidence="3">
    <name type="scientific">Brachypodium distachyon</name>
    <name type="common">Purple false brome</name>
    <name type="synonym">Trachynia distachya</name>
    <dbReference type="NCBI Taxonomy" id="15368"/>
    <lineage>
        <taxon>Eukaryota</taxon>
        <taxon>Viridiplantae</taxon>
        <taxon>Streptophyta</taxon>
        <taxon>Embryophyta</taxon>
        <taxon>Tracheophyta</taxon>
        <taxon>Spermatophyta</taxon>
        <taxon>Magnoliopsida</taxon>
        <taxon>Liliopsida</taxon>
        <taxon>Poales</taxon>
        <taxon>Poaceae</taxon>
        <taxon>BOP clade</taxon>
        <taxon>Pooideae</taxon>
        <taxon>Stipodae</taxon>
        <taxon>Brachypodieae</taxon>
        <taxon>Brachypodium</taxon>
    </lineage>
</organism>
<evidence type="ECO:0000256" key="2">
    <source>
        <dbReference type="SAM" id="SignalP"/>
    </source>
</evidence>
<feature type="region of interest" description="Disordered" evidence="1">
    <location>
        <begin position="96"/>
        <end position="133"/>
    </location>
</feature>